<comment type="caution">
    <text evidence="14">The sequence shown here is derived from an EMBL/GenBank/DDBJ whole genome shotgun (WGS) entry which is preliminary data.</text>
</comment>
<keyword evidence="8" id="KW-0472">Membrane</keyword>
<comment type="similarity">
    <text evidence="3">Belongs to the cytochrome c oxidase subunit 2 family.</text>
</comment>
<keyword evidence="6" id="KW-0186">Copper</keyword>
<dbReference type="EMBL" id="NCKU01003334">
    <property type="protein sequence ID" value="RWS07721.1"/>
    <property type="molecule type" value="Genomic_DNA"/>
</dbReference>
<gene>
    <name evidence="13" type="ORF">B4U79_00702</name>
    <name evidence="14" type="ORF">B4U79_02203</name>
    <name evidence="12" type="ORF">B4U79_02936</name>
</gene>
<comment type="catalytic activity">
    <reaction evidence="10">
        <text>4 Fe(II)-[cytochrome c] + O2 + 8 H(+)(in) = 4 Fe(III)-[cytochrome c] + 2 H2O + 4 H(+)(out)</text>
        <dbReference type="Rhea" id="RHEA:11436"/>
        <dbReference type="Rhea" id="RHEA-COMP:10350"/>
        <dbReference type="Rhea" id="RHEA-COMP:14399"/>
        <dbReference type="ChEBI" id="CHEBI:15377"/>
        <dbReference type="ChEBI" id="CHEBI:15378"/>
        <dbReference type="ChEBI" id="CHEBI:15379"/>
        <dbReference type="ChEBI" id="CHEBI:29033"/>
        <dbReference type="ChEBI" id="CHEBI:29034"/>
        <dbReference type="EC" id="7.1.1.9"/>
    </reaction>
    <physiologicalReaction direction="left-to-right" evidence="10">
        <dbReference type="Rhea" id="RHEA:11437"/>
    </physiologicalReaction>
</comment>
<evidence type="ECO:0000313" key="15">
    <source>
        <dbReference type="Proteomes" id="UP000285301"/>
    </source>
</evidence>
<dbReference type="OrthoDB" id="539285at2759"/>
<dbReference type="GO" id="GO:0042773">
    <property type="term" value="P:ATP synthesis coupled electron transport"/>
    <property type="evidence" value="ECO:0007669"/>
    <property type="project" value="TreeGrafter"/>
</dbReference>
<evidence type="ECO:0000256" key="6">
    <source>
        <dbReference type="ARBA" id="ARBA00023008"/>
    </source>
</evidence>
<dbReference type="SUPFAM" id="SSF49503">
    <property type="entry name" value="Cupredoxins"/>
    <property type="match status" value="1"/>
</dbReference>
<sequence>TIPSAGIKSDAVPGRINQITTILSRPGTLSGQCLEICGANHSFIFISISALTPNEFINSMTSLGG</sequence>
<evidence type="ECO:0000259" key="11">
    <source>
        <dbReference type="PROSITE" id="PS50857"/>
    </source>
</evidence>
<dbReference type="Proteomes" id="UP000285301">
    <property type="component" value="Unassembled WGS sequence"/>
</dbReference>
<dbReference type="EC" id="7.1.1.9" evidence="4"/>
<dbReference type="GO" id="GO:0004129">
    <property type="term" value="F:cytochrome-c oxidase activity"/>
    <property type="evidence" value="ECO:0007669"/>
    <property type="project" value="UniProtKB-EC"/>
</dbReference>
<dbReference type="EMBL" id="NCKU01007744">
    <property type="protein sequence ID" value="RWS02419.1"/>
    <property type="molecule type" value="Genomic_DNA"/>
</dbReference>
<evidence type="ECO:0000313" key="13">
    <source>
        <dbReference type="EMBL" id="RWS07369.1"/>
    </source>
</evidence>
<evidence type="ECO:0000313" key="12">
    <source>
        <dbReference type="EMBL" id="RWS02419.1"/>
    </source>
</evidence>
<keyword evidence="7" id="KW-0496">Mitochondrion</keyword>
<dbReference type="GO" id="GO:0031966">
    <property type="term" value="C:mitochondrial membrane"/>
    <property type="evidence" value="ECO:0007669"/>
    <property type="project" value="UniProtKB-SubCell"/>
</dbReference>
<proteinExistence type="inferred from homology"/>
<dbReference type="AlphaFoldDB" id="A0A3S5WGU7"/>
<dbReference type="PRINTS" id="PR01166">
    <property type="entry name" value="CYCOXIDASEII"/>
</dbReference>
<evidence type="ECO:0000313" key="14">
    <source>
        <dbReference type="EMBL" id="RWS07721.1"/>
    </source>
</evidence>
<dbReference type="Pfam" id="PF00116">
    <property type="entry name" value="COX2"/>
    <property type="match status" value="1"/>
</dbReference>
<feature type="non-terminal residue" evidence="14">
    <location>
        <position position="1"/>
    </location>
</feature>
<name>A0A3S5WGU7_9ACAR</name>
<dbReference type="PANTHER" id="PTHR22888:SF9">
    <property type="entry name" value="CYTOCHROME C OXIDASE SUBUNIT 2"/>
    <property type="match status" value="1"/>
</dbReference>
<organism evidence="14 15">
    <name type="scientific">Dinothrombium tinctorium</name>
    <dbReference type="NCBI Taxonomy" id="1965070"/>
    <lineage>
        <taxon>Eukaryota</taxon>
        <taxon>Metazoa</taxon>
        <taxon>Ecdysozoa</taxon>
        <taxon>Arthropoda</taxon>
        <taxon>Chelicerata</taxon>
        <taxon>Arachnida</taxon>
        <taxon>Acari</taxon>
        <taxon>Acariformes</taxon>
        <taxon>Trombidiformes</taxon>
        <taxon>Prostigmata</taxon>
        <taxon>Anystina</taxon>
        <taxon>Parasitengona</taxon>
        <taxon>Trombidioidea</taxon>
        <taxon>Trombidiidae</taxon>
        <taxon>Dinothrombium</taxon>
    </lineage>
</organism>
<dbReference type="Gene3D" id="2.60.40.420">
    <property type="entry name" value="Cupredoxins - blue copper proteins"/>
    <property type="match status" value="1"/>
</dbReference>
<protein>
    <recommendedName>
        <fullName evidence="4">cytochrome-c oxidase</fullName>
        <ecNumber evidence="4">7.1.1.9</ecNumber>
    </recommendedName>
    <alternativeName>
        <fullName evidence="9">Cytochrome c oxidase polypeptide II</fullName>
    </alternativeName>
</protein>
<comment type="subcellular location">
    <subcellularLocation>
        <location evidence="2">Mitochondrion membrane</location>
        <topology evidence="2">Multi-pass membrane protein</topology>
    </subcellularLocation>
</comment>
<dbReference type="PROSITE" id="PS50857">
    <property type="entry name" value="COX2_CUA"/>
    <property type="match status" value="1"/>
</dbReference>
<evidence type="ECO:0000256" key="9">
    <source>
        <dbReference type="ARBA" id="ARBA00031389"/>
    </source>
</evidence>
<keyword evidence="15" id="KW-1185">Reference proteome</keyword>
<dbReference type="InterPro" id="IPR008972">
    <property type="entry name" value="Cupredoxin"/>
</dbReference>
<dbReference type="InterPro" id="IPR045187">
    <property type="entry name" value="CcO_II"/>
</dbReference>
<evidence type="ECO:0000256" key="10">
    <source>
        <dbReference type="ARBA" id="ARBA00049512"/>
    </source>
</evidence>
<evidence type="ECO:0000256" key="3">
    <source>
        <dbReference type="ARBA" id="ARBA00007866"/>
    </source>
</evidence>
<dbReference type="EMBL" id="NCKU01003524">
    <property type="protein sequence ID" value="RWS07369.1"/>
    <property type="molecule type" value="Genomic_DNA"/>
</dbReference>
<evidence type="ECO:0000256" key="2">
    <source>
        <dbReference type="ARBA" id="ARBA00004225"/>
    </source>
</evidence>
<keyword evidence="5" id="KW-0460">Magnesium</keyword>
<evidence type="ECO:0000256" key="7">
    <source>
        <dbReference type="ARBA" id="ARBA00023128"/>
    </source>
</evidence>
<evidence type="ECO:0000256" key="5">
    <source>
        <dbReference type="ARBA" id="ARBA00022842"/>
    </source>
</evidence>
<evidence type="ECO:0000256" key="1">
    <source>
        <dbReference type="ARBA" id="ARBA00001935"/>
    </source>
</evidence>
<accession>A0A3S5WGU7</accession>
<dbReference type="STRING" id="1965070.A0A3S5WGU7"/>
<comment type="cofactor">
    <cofactor evidence="1">
        <name>Cu cation</name>
        <dbReference type="ChEBI" id="CHEBI:23378"/>
    </cofactor>
</comment>
<dbReference type="InterPro" id="IPR002429">
    <property type="entry name" value="CcO_II-like_C"/>
</dbReference>
<dbReference type="PANTHER" id="PTHR22888">
    <property type="entry name" value="CYTOCHROME C OXIDASE, SUBUNIT II"/>
    <property type="match status" value="1"/>
</dbReference>
<evidence type="ECO:0000256" key="4">
    <source>
        <dbReference type="ARBA" id="ARBA00012949"/>
    </source>
</evidence>
<feature type="domain" description="Cytochrome oxidase subunit II copper A binding" evidence="11">
    <location>
        <begin position="1"/>
        <end position="62"/>
    </location>
</feature>
<reference evidence="14" key="2">
    <citation type="submission" date="2018-11" db="EMBL/GenBank/DDBJ databases">
        <title>Trombidioid mite genomics.</title>
        <authorList>
            <person name="Dong X."/>
        </authorList>
    </citation>
    <scope>NUCLEOTIDE SEQUENCE</scope>
    <source>
        <strain evidence="14">UoL-WK</strain>
    </source>
</reference>
<evidence type="ECO:0000256" key="8">
    <source>
        <dbReference type="ARBA" id="ARBA00023136"/>
    </source>
</evidence>
<reference evidence="14 15" key="1">
    <citation type="journal article" date="2018" name="Gigascience">
        <title>Genomes of trombidid mites reveal novel predicted allergens and laterally-transferred genes associated with secondary metabolism.</title>
        <authorList>
            <person name="Dong X."/>
            <person name="Chaisiri K."/>
            <person name="Xia D."/>
            <person name="Armstrong S.D."/>
            <person name="Fang Y."/>
            <person name="Donnelly M.J."/>
            <person name="Kadowaki T."/>
            <person name="McGarry J.W."/>
            <person name="Darby A.C."/>
            <person name="Makepeace B.L."/>
        </authorList>
    </citation>
    <scope>NUCLEOTIDE SEQUENCE [LARGE SCALE GENOMIC DNA]</scope>
    <source>
        <strain evidence="14">UoL-WK</strain>
    </source>
</reference>
<dbReference type="GO" id="GO:0005507">
    <property type="term" value="F:copper ion binding"/>
    <property type="evidence" value="ECO:0007669"/>
    <property type="project" value="InterPro"/>
</dbReference>